<dbReference type="PROSITE" id="PS00344">
    <property type="entry name" value="GATA_ZN_FINGER_1"/>
    <property type="match status" value="1"/>
</dbReference>
<evidence type="ECO:0000313" key="7">
    <source>
        <dbReference type="EMBL" id="KAF2231709.1"/>
    </source>
</evidence>
<dbReference type="PANTHER" id="PTHR45658:SF123">
    <property type="entry name" value="GATA-TYPE DOMAIN-CONTAINING PROTEIN"/>
    <property type="match status" value="1"/>
</dbReference>
<dbReference type="Gene3D" id="3.30.50.10">
    <property type="entry name" value="Erythroid Transcription Factor GATA-1, subunit A"/>
    <property type="match status" value="1"/>
</dbReference>
<dbReference type="InterPro" id="IPR051140">
    <property type="entry name" value="GATA_TF"/>
</dbReference>
<keyword evidence="3" id="KW-0862">Zinc</keyword>
<organism evidence="7 8">
    <name type="scientific">Viridothelium virens</name>
    <name type="common">Speckled blister lichen</name>
    <name type="synonym">Trypethelium virens</name>
    <dbReference type="NCBI Taxonomy" id="1048519"/>
    <lineage>
        <taxon>Eukaryota</taxon>
        <taxon>Fungi</taxon>
        <taxon>Dikarya</taxon>
        <taxon>Ascomycota</taxon>
        <taxon>Pezizomycotina</taxon>
        <taxon>Dothideomycetes</taxon>
        <taxon>Dothideomycetes incertae sedis</taxon>
        <taxon>Trypetheliales</taxon>
        <taxon>Trypetheliaceae</taxon>
        <taxon>Viridothelium</taxon>
    </lineage>
</organism>
<protein>
    <recommendedName>
        <fullName evidence="6">GATA-type domain-containing protein</fullName>
    </recommendedName>
</protein>
<evidence type="ECO:0000256" key="2">
    <source>
        <dbReference type="ARBA" id="ARBA00022771"/>
    </source>
</evidence>
<feature type="compositionally biased region" description="Polar residues" evidence="5">
    <location>
        <begin position="232"/>
        <end position="249"/>
    </location>
</feature>
<reference evidence="7" key="1">
    <citation type="journal article" date="2020" name="Stud. Mycol.">
        <title>101 Dothideomycetes genomes: a test case for predicting lifestyles and emergence of pathogens.</title>
        <authorList>
            <person name="Haridas S."/>
            <person name="Albert R."/>
            <person name="Binder M."/>
            <person name="Bloem J."/>
            <person name="Labutti K."/>
            <person name="Salamov A."/>
            <person name="Andreopoulos B."/>
            <person name="Baker S."/>
            <person name="Barry K."/>
            <person name="Bills G."/>
            <person name="Bluhm B."/>
            <person name="Cannon C."/>
            <person name="Castanera R."/>
            <person name="Culley D."/>
            <person name="Daum C."/>
            <person name="Ezra D."/>
            <person name="Gonzalez J."/>
            <person name="Henrissat B."/>
            <person name="Kuo A."/>
            <person name="Liang C."/>
            <person name="Lipzen A."/>
            <person name="Lutzoni F."/>
            <person name="Magnuson J."/>
            <person name="Mondo S."/>
            <person name="Nolan M."/>
            <person name="Ohm R."/>
            <person name="Pangilinan J."/>
            <person name="Park H.-J."/>
            <person name="Ramirez L."/>
            <person name="Alfaro M."/>
            <person name="Sun H."/>
            <person name="Tritt A."/>
            <person name="Yoshinaga Y."/>
            <person name="Zwiers L.-H."/>
            <person name="Turgeon B."/>
            <person name="Goodwin S."/>
            <person name="Spatafora J."/>
            <person name="Crous P."/>
            <person name="Grigoriev I."/>
        </authorList>
    </citation>
    <scope>NUCLEOTIDE SEQUENCE</scope>
    <source>
        <strain evidence="7">Tuck. ex Michener</strain>
    </source>
</reference>
<dbReference type="InterPro" id="IPR000679">
    <property type="entry name" value="Znf_GATA"/>
</dbReference>
<dbReference type="GO" id="GO:0006355">
    <property type="term" value="P:regulation of DNA-templated transcription"/>
    <property type="evidence" value="ECO:0007669"/>
    <property type="project" value="InterPro"/>
</dbReference>
<evidence type="ECO:0000256" key="3">
    <source>
        <dbReference type="ARBA" id="ARBA00022833"/>
    </source>
</evidence>
<dbReference type="GO" id="GO:0008270">
    <property type="term" value="F:zinc ion binding"/>
    <property type="evidence" value="ECO:0007669"/>
    <property type="project" value="UniProtKB-KW"/>
</dbReference>
<sequence length="475" mass="51754">MASVNVLSTPAVPTPSYPYSCPSAPYSQTPSMSTSSATGLPGMKSSPTSRWSPKDEQDQKPAPRQSLPSIHEALGADQPLQYSAPPPPAPTSAPQSYQSQPLPSPSEHARRSYISEHSQQSSQYSQHPPRSPTIDRPRSVTGHQHGGPVEAQRSSYPTQPNSKLPTLHPLQTTRSPQMPSAPPPQSGSYAPYTQHSSPAYTSAHPPTPPSSHQPQFPYGYARPPQYNYPAGTPTSAYPPHQSSTYSASDRYQPPWKNDGSDVLSRAEESKRAGSIRGPAFGESVKRHLEFFDFEASLNEIAEHSAILQDFARTYQQRAHQTQRSGPVAGSLPEIPMIEDMQRRSSKFNEALARIKDVVITQQTALAQQVQARQYNDANEYEHADQNGVGDDLKHQGFAGGDSKKRRGRAAPPGRCHSCNRAETPEWRRGPDGARTLCNACGLHYAKLTRKMGTNKANVGSSSLRPKELGPNSPAT</sequence>
<feature type="compositionally biased region" description="Polar residues" evidence="5">
    <location>
        <begin position="28"/>
        <end position="38"/>
    </location>
</feature>
<dbReference type="OrthoDB" id="2162994at2759"/>
<feature type="compositionally biased region" description="Basic and acidic residues" evidence="5">
    <location>
        <begin position="382"/>
        <end position="394"/>
    </location>
</feature>
<feature type="region of interest" description="Disordered" evidence="5">
    <location>
        <begin position="1"/>
        <end position="277"/>
    </location>
</feature>
<evidence type="ECO:0000313" key="8">
    <source>
        <dbReference type="Proteomes" id="UP000800092"/>
    </source>
</evidence>
<proteinExistence type="predicted"/>
<feature type="compositionally biased region" description="Low complexity" evidence="5">
    <location>
        <begin position="115"/>
        <end position="128"/>
    </location>
</feature>
<feature type="region of interest" description="Disordered" evidence="5">
    <location>
        <begin position="382"/>
        <end position="430"/>
    </location>
</feature>
<evidence type="ECO:0000256" key="1">
    <source>
        <dbReference type="ARBA" id="ARBA00022723"/>
    </source>
</evidence>
<dbReference type="GO" id="GO:0043565">
    <property type="term" value="F:sequence-specific DNA binding"/>
    <property type="evidence" value="ECO:0007669"/>
    <property type="project" value="InterPro"/>
</dbReference>
<evidence type="ECO:0000256" key="5">
    <source>
        <dbReference type="SAM" id="MobiDB-lite"/>
    </source>
</evidence>
<feature type="domain" description="GATA-type" evidence="6">
    <location>
        <begin position="414"/>
        <end position="444"/>
    </location>
</feature>
<dbReference type="AlphaFoldDB" id="A0A6A6H1F1"/>
<feature type="region of interest" description="Disordered" evidence="5">
    <location>
        <begin position="454"/>
        <end position="475"/>
    </location>
</feature>
<dbReference type="SUPFAM" id="SSF57716">
    <property type="entry name" value="Glucocorticoid receptor-like (DNA-binding domain)"/>
    <property type="match status" value="1"/>
</dbReference>
<evidence type="ECO:0000256" key="4">
    <source>
        <dbReference type="PROSITE-ProRule" id="PRU00094"/>
    </source>
</evidence>
<dbReference type="Pfam" id="PF00320">
    <property type="entry name" value="GATA"/>
    <property type="match status" value="1"/>
</dbReference>
<feature type="compositionally biased region" description="Low complexity" evidence="5">
    <location>
        <begin position="92"/>
        <end position="101"/>
    </location>
</feature>
<accession>A0A6A6H1F1</accession>
<dbReference type="InterPro" id="IPR013088">
    <property type="entry name" value="Znf_NHR/GATA"/>
</dbReference>
<dbReference type="EMBL" id="ML991823">
    <property type="protein sequence ID" value="KAF2231709.1"/>
    <property type="molecule type" value="Genomic_DNA"/>
</dbReference>
<keyword evidence="2 4" id="KW-0863">Zinc-finger</keyword>
<feature type="compositionally biased region" description="Polar residues" evidence="5">
    <location>
        <begin position="152"/>
        <end position="174"/>
    </location>
</feature>
<keyword evidence="1" id="KW-0479">Metal-binding</keyword>
<feature type="compositionally biased region" description="Polar residues" evidence="5">
    <location>
        <begin position="454"/>
        <end position="463"/>
    </location>
</feature>
<dbReference type="PROSITE" id="PS50114">
    <property type="entry name" value="GATA_ZN_FINGER_2"/>
    <property type="match status" value="1"/>
</dbReference>
<feature type="compositionally biased region" description="Basic and acidic residues" evidence="5">
    <location>
        <begin position="52"/>
        <end position="61"/>
    </location>
</feature>
<dbReference type="SMART" id="SM00401">
    <property type="entry name" value="ZnF_GATA"/>
    <property type="match status" value="1"/>
</dbReference>
<dbReference type="Proteomes" id="UP000800092">
    <property type="component" value="Unassembled WGS sequence"/>
</dbReference>
<dbReference type="PANTHER" id="PTHR45658">
    <property type="entry name" value="GATA TRANSCRIPTION FACTOR"/>
    <property type="match status" value="1"/>
</dbReference>
<gene>
    <name evidence="7" type="ORF">EV356DRAFT_535221</name>
</gene>
<feature type="compositionally biased region" description="Low complexity" evidence="5">
    <location>
        <begin position="17"/>
        <end position="27"/>
    </location>
</feature>
<keyword evidence="8" id="KW-1185">Reference proteome</keyword>
<dbReference type="CDD" id="cd00202">
    <property type="entry name" value="ZnF_GATA"/>
    <property type="match status" value="1"/>
</dbReference>
<evidence type="ECO:0000259" key="6">
    <source>
        <dbReference type="PROSITE" id="PS50114"/>
    </source>
</evidence>
<name>A0A6A6H1F1_VIRVR</name>